<evidence type="ECO:0000256" key="11">
    <source>
        <dbReference type="ARBA" id="ARBA00049878"/>
    </source>
</evidence>
<comment type="subunit">
    <text evidence="6">Heterotetramer of 2 MoaD subunits and 2 MoaE subunits. Also stable as homodimer. The enzyme changes between these two forms during catalysis.</text>
</comment>
<dbReference type="AlphaFoldDB" id="A0AAU7DHX4"/>
<dbReference type="CDD" id="cd00756">
    <property type="entry name" value="MoaE"/>
    <property type="match status" value="1"/>
</dbReference>
<reference evidence="12" key="1">
    <citation type="submission" date="2023-03" db="EMBL/GenBank/DDBJ databases">
        <title>Edaphobacter sp.</title>
        <authorList>
            <person name="Huber K.J."/>
            <person name="Papendorf J."/>
            <person name="Pilke C."/>
            <person name="Bunk B."/>
            <person name="Sproeer C."/>
            <person name="Pester M."/>
        </authorList>
    </citation>
    <scope>NUCLEOTIDE SEQUENCE</scope>
    <source>
        <strain evidence="12">DSM 110680</strain>
    </source>
</reference>
<dbReference type="InterPro" id="IPR016155">
    <property type="entry name" value="Mopterin_synth/thiamin_S_b"/>
</dbReference>
<dbReference type="EC" id="2.8.1.12" evidence="3"/>
<dbReference type="GO" id="GO:0006777">
    <property type="term" value="P:Mo-molybdopterin cofactor biosynthetic process"/>
    <property type="evidence" value="ECO:0007669"/>
    <property type="project" value="UniProtKB-KW"/>
</dbReference>
<accession>A0AAU7DHX4</accession>
<evidence type="ECO:0000256" key="2">
    <source>
        <dbReference type="ARBA" id="ARBA00005426"/>
    </source>
</evidence>
<evidence type="ECO:0000256" key="3">
    <source>
        <dbReference type="ARBA" id="ARBA00011950"/>
    </source>
</evidence>
<proteinExistence type="inferred from homology"/>
<evidence type="ECO:0000256" key="10">
    <source>
        <dbReference type="ARBA" id="ARBA00032474"/>
    </source>
</evidence>
<evidence type="ECO:0000313" key="12">
    <source>
        <dbReference type="EMBL" id="XBH16667.1"/>
    </source>
</evidence>
<evidence type="ECO:0000256" key="7">
    <source>
        <dbReference type="ARBA" id="ARBA00029745"/>
    </source>
</evidence>
<dbReference type="InterPro" id="IPR012675">
    <property type="entry name" value="Beta-grasp_dom_sf"/>
</dbReference>
<comment type="similarity">
    <text evidence="2">Belongs to the MoaE family.</text>
</comment>
<dbReference type="InterPro" id="IPR003448">
    <property type="entry name" value="Mopterin_biosynth_MoaE"/>
</dbReference>
<name>A0AAU7DHX4_9BACT</name>
<evidence type="ECO:0000256" key="9">
    <source>
        <dbReference type="ARBA" id="ARBA00030781"/>
    </source>
</evidence>
<dbReference type="InterPro" id="IPR036563">
    <property type="entry name" value="MoaE_sf"/>
</dbReference>
<dbReference type="SUPFAM" id="SSF54690">
    <property type="entry name" value="Molybdopterin synthase subunit MoaE"/>
    <property type="match status" value="1"/>
</dbReference>
<evidence type="ECO:0000256" key="1">
    <source>
        <dbReference type="ARBA" id="ARBA00005046"/>
    </source>
</evidence>
<protein>
    <recommendedName>
        <fullName evidence="4">Molybdopterin synthase catalytic subunit</fullName>
        <ecNumber evidence="3">2.8.1.12</ecNumber>
    </recommendedName>
    <alternativeName>
        <fullName evidence="9">MPT synthase subunit 2</fullName>
    </alternativeName>
    <alternativeName>
        <fullName evidence="7">Molybdenum cofactor biosynthesis protein E</fullName>
    </alternativeName>
    <alternativeName>
        <fullName evidence="8">Molybdopterin-converting factor large subunit</fullName>
    </alternativeName>
    <alternativeName>
        <fullName evidence="10">Molybdopterin-converting factor subunit 2</fullName>
    </alternativeName>
</protein>
<evidence type="ECO:0000256" key="6">
    <source>
        <dbReference type="ARBA" id="ARBA00026066"/>
    </source>
</evidence>
<dbReference type="Gene3D" id="3.90.1170.40">
    <property type="entry name" value="Molybdopterin biosynthesis MoaE subunit"/>
    <property type="match status" value="1"/>
</dbReference>
<evidence type="ECO:0000256" key="4">
    <source>
        <dbReference type="ARBA" id="ARBA00013858"/>
    </source>
</evidence>
<dbReference type="InterPro" id="IPR003749">
    <property type="entry name" value="ThiS/MoaD-like"/>
</dbReference>
<dbReference type="RefSeq" id="WP_348261896.1">
    <property type="nucleotide sequence ID" value="NZ_CP121196.1"/>
</dbReference>
<dbReference type="Pfam" id="PF02597">
    <property type="entry name" value="ThiS"/>
    <property type="match status" value="1"/>
</dbReference>
<dbReference type="PANTHER" id="PTHR23404">
    <property type="entry name" value="MOLYBDOPTERIN SYNTHASE RELATED"/>
    <property type="match status" value="1"/>
</dbReference>
<dbReference type="SUPFAM" id="SSF54285">
    <property type="entry name" value="MoaD/ThiS"/>
    <property type="match status" value="1"/>
</dbReference>
<dbReference type="GO" id="GO:0030366">
    <property type="term" value="F:molybdopterin synthase activity"/>
    <property type="evidence" value="ECO:0007669"/>
    <property type="project" value="UniProtKB-EC"/>
</dbReference>
<organism evidence="12">
    <name type="scientific">Telmatobacter sp. DSM 110680</name>
    <dbReference type="NCBI Taxonomy" id="3036704"/>
    <lineage>
        <taxon>Bacteria</taxon>
        <taxon>Pseudomonadati</taxon>
        <taxon>Acidobacteriota</taxon>
        <taxon>Terriglobia</taxon>
        <taxon>Terriglobales</taxon>
        <taxon>Acidobacteriaceae</taxon>
        <taxon>Telmatobacter</taxon>
    </lineage>
</organism>
<dbReference type="Pfam" id="PF02391">
    <property type="entry name" value="MoaE"/>
    <property type="match status" value="1"/>
</dbReference>
<dbReference type="Gene3D" id="3.10.20.30">
    <property type="match status" value="1"/>
</dbReference>
<dbReference type="CDD" id="cd00754">
    <property type="entry name" value="Ubl_MoaD"/>
    <property type="match status" value="1"/>
</dbReference>
<evidence type="ECO:0000256" key="8">
    <source>
        <dbReference type="ARBA" id="ARBA00030407"/>
    </source>
</evidence>
<gene>
    <name evidence="12" type="ORF">P8935_19085</name>
</gene>
<sequence length="240" mass="25718">MQVRVLSFGILKESLGSVPFVLDLPVGATVADLLARLGVQAPMVETLGIAVSVNAEYAERSHVLNESDEVGLLPPVSGGSGADSVGQTTVVRLAREPIAADALVTAAKQGEDGAVVVFDGIVRNNSRGRRTLYLDYEAYEEMATKQMNELAREAITRFGIRHVSIVHRLGRLHVGETSVLIIVASAHRAQAYEASRWLIDTLKKTVPIWKKETFVDGAVWADGEPFPPGYAVEGADGPSS</sequence>
<keyword evidence="5" id="KW-0501">Molybdenum cofactor biosynthesis</keyword>
<evidence type="ECO:0000256" key="5">
    <source>
        <dbReference type="ARBA" id="ARBA00023150"/>
    </source>
</evidence>
<comment type="pathway">
    <text evidence="1">Cofactor biosynthesis; molybdopterin biosynthesis.</text>
</comment>
<comment type="catalytic activity">
    <reaction evidence="11">
        <text>2 [molybdopterin-synthase sulfur-carrier protein]-C-terminal-Gly-aminoethanethioate + cyclic pyranopterin phosphate + H2O = molybdopterin + 2 [molybdopterin-synthase sulfur-carrier protein]-C-terminal Gly-Gly + 2 H(+)</text>
        <dbReference type="Rhea" id="RHEA:26333"/>
        <dbReference type="Rhea" id="RHEA-COMP:12202"/>
        <dbReference type="Rhea" id="RHEA-COMP:19907"/>
        <dbReference type="ChEBI" id="CHEBI:15377"/>
        <dbReference type="ChEBI" id="CHEBI:15378"/>
        <dbReference type="ChEBI" id="CHEBI:58698"/>
        <dbReference type="ChEBI" id="CHEBI:59648"/>
        <dbReference type="ChEBI" id="CHEBI:90778"/>
        <dbReference type="ChEBI" id="CHEBI:232372"/>
        <dbReference type="EC" id="2.8.1.12"/>
    </reaction>
</comment>
<dbReference type="EMBL" id="CP121196">
    <property type="protein sequence ID" value="XBH16667.1"/>
    <property type="molecule type" value="Genomic_DNA"/>
</dbReference>